<accession>A0A6A3ABZ1</accession>
<keyword evidence="3" id="KW-1185">Reference proteome</keyword>
<protein>
    <submittedName>
        <fullName evidence="2">Uncharacterized protein</fullName>
    </submittedName>
</protein>
<feature type="region of interest" description="Disordered" evidence="1">
    <location>
        <begin position="108"/>
        <end position="128"/>
    </location>
</feature>
<comment type="caution">
    <text evidence="2">The sequence shown here is derived from an EMBL/GenBank/DDBJ whole genome shotgun (WGS) entry which is preliminary data.</text>
</comment>
<evidence type="ECO:0000256" key="1">
    <source>
        <dbReference type="SAM" id="MobiDB-lite"/>
    </source>
</evidence>
<gene>
    <name evidence="2" type="ORF">F3Y22_tig00110548pilonHSYRG01006</name>
</gene>
<dbReference type="AlphaFoldDB" id="A0A6A3ABZ1"/>
<proteinExistence type="predicted"/>
<sequence>MHFYVASNRPPAASQSSSTFACVGDAAFVVDDHGVLMIRLPKERRQMNQNLTHTERIYLLQPFTAVALLRCLMNPMPPPVPAPHVLVPVRSTLVSVYRRRMRHREYRHHGTREVHQRNLGPAKWMSEG</sequence>
<evidence type="ECO:0000313" key="2">
    <source>
        <dbReference type="EMBL" id="KAE8701453.1"/>
    </source>
</evidence>
<reference evidence="2" key="1">
    <citation type="submission" date="2019-09" db="EMBL/GenBank/DDBJ databases">
        <title>Draft genome information of white flower Hibiscus syriacus.</title>
        <authorList>
            <person name="Kim Y.-M."/>
        </authorList>
    </citation>
    <scope>NUCLEOTIDE SEQUENCE [LARGE SCALE GENOMIC DNA]</scope>
    <source>
        <strain evidence="2">YM2019G1</strain>
    </source>
</reference>
<organism evidence="2 3">
    <name type="scientific">Hibiscus syriacus</name>
    <name type="common">Rose of Sharon</name>
    <dbReference type="NCBI Taxonomy" id="106335"/>
    <lineage>
        <taxon>Eukaryota</taxon>
        <taxon>Viridiplantae</taxon>
        <taxon>Streptophyta</taxon>
        <taxon>Embryophyta</taxon>
        <taxon>Tracheophyta</taxon>
        <taxon>Spermatophyta</taxon>
        <taxon>Magnoliopsida</taxon>
        <taxon>eudicotyledons</taxon>
        <taxon>Gunneridae</taxon>
        <taxon>Pentapetalae</taxon>
        <taxon>rosids</taxon>
        <taxon>malvids</taxon>
        <taxon>Malvales</taxon>
        <taxon>Malvaceae</taxon>
        <taxon>Malvoideae</taxon>
        <taxon>Hibiscus</taxon>
    </lineage>
</organism>
<evidence type="ECO:0000313" key="3">
    <source>
        <dbReference type="Proteomes" id="UP000436088"/>
    </source>
</evidence>
<name>A0A6A3ABZ1_HIBSY</name>
<dbReference type="EMBL" id="VEPZ02001024">
    <property type="protein sequence ID" value="KAE8701453.1"/>
    <property type="molecule type" value="Genomic_DNA"/>
</dbReference>
<dbReference type="Proteomes" id="UP000436088">
    <property type="component" value="Unassembled WGS sequence"/>
</dbReference>